<evidence type="ECO:0000256" key="3">
    <source>
        <dbReference type="ARBA" id="ARBA00023326"/>
    </source>
</evidence>
<dbReference type="HOGENOM" id="CLU_031188_0_0_5"/>
<protein>
    <submittedName>
        <fullName evidence="5">Possible glycosyl hydrolase</fullName>
    </submittedName>
</protein>
<dbReference type="AlphaFoldDB" id="Q6N4J5"/>
<feature type="domain" description="GH10" evidence="4">
    <location>
        <begin position="100"/>
        <end position="214"/>
    </location>
</feature>
<evidence type="ECO:0000256" key="2">
    <source>
        <dbReference type="ARBA" id="ARBA00023277"/>
    </source>
</evidence>
<dbReference type="PANTHER" id="PTHR12631">
    <property type="entry name" value="ALPHA-L-IDURONIDASE"/>
    <property type="match status" value="1"/>
</dbReference>
<keyword evidence="2" id="KW-0119">Carbohydrate metabolism</keyword>
<dbReference type="eggNOG" id="COG3693">
    <property type="taxonomic scope" value="Bacteria"/>
</dbReference>
<dbReference type="SUPFAM" id="SSF51445">
    <property type="entry name" value="(Trans)glycosidases"/>
    <property type="match status" value="1"/>
</dbReference>
<dbReference type="Pfam" id="PF00331">
    <property type="entry name" value="Glyco_hydro_10"/>
    <property type="match status" value="1"/>
</dbReference>
<sequence>MRQDRMASDRARLGRPLSFLGQLRVRARRLMPFVVTATIMAAGAAFDLHGALASDVTGERTEQGASPWGVATGAEWLDDHRRFNPILAKAGVKWLRAFQEWQTIQPTQGTWNWAPADRLVSDATANGISLLYPLAYLAPWASADGGTRAFPIKDIQYWKDYVGAVVERYRGSVKHWEIWNEFNGSFAVNGSPSAYAELVKEASTAAKRIDPSAKIGVSVANFDVNFLERAIEAGAAGHFDFICVHPYEKLDLLEAGGEIEFMAMASTLRRMLASHNLDSSLPLWISEVGAVATTEPRSEAGQSRLLTKAYILGLASGFDKIFWFEARGPAYHDQADHGLLRADFSPRPSFAALATLIRLLGDHPTYLGWVRADADSLGFVFEGRQGFVLAAWTTSNKTVEATFQSPVLVTRTDGSEVTVDSGKPLSLSSTPLFVSKLPDTIVQQAKKNRDLPILQDVDYSKETTVTISLGETNRGGGLQQINPQTTKVFSDEGSTSRRLDFSAANDEGHYAYFAVSPQFAPWGTRRLQITATVKRLPGSPKAGFSLDYESQRGYVNASYREIPNEADWQELTWTIDDANFVGQWGWNFRINAIASPSEFLIKDVRVKKQP</sequence>
<keyword evidence="3" id="KW-0624">Polysaccharide degradation</keyword>
<dbReference type="STRING" id="258594.RPA3342"/>
<reference evidence="5" key="1">
    <citation type="journal article" date="2004" name="Nat. Biotechnol.">
        <title>Complete genome sequence of the metabolically versatile photosynthetic bacterium Rhodopseudomonas palustris.</title>
        <authorList>
            <person name="Larimer F.W."/>
            <person name="Chain P."/>
            <person name="Hauser L."/>
            <person name="Lamerdin J."/>
            <person name="Malfatti S."/>
            <person name="Do L."/>
            <person name="Land M.L."/>
            <person name="Pelletier D.A."/>
            <person name="Beatty J.T."/>
            <person name="Lang A.S."/>
            <person name="Tabita F.R."/>
            <person name="Gibson J.L."/>
            <person name="Hanson T.E."/>
            <person name="Bobst C."/>
            <person name="Torres J.L."/>
            <person name="Peres C."/>
            <person name="Harrison F.H."/>
            <person name="Gibson J."/>
            <person name="Harwood C.S."/>
        </authorList>
    </citation>
    <scope>NUCLEOTIDE SEQUENCE [LARGE SCALE GENOMIC DNA]</scope>
    <source>
        <strain evidence="5">CGA009</strain>
    </source>
</reference>
<dbReference type="EMBL" id="BX572603">
    <property type="protein sequence ID" value="CAE28783.1"/>
    <property type="molecule type" value="Genomic_DNA"/>
</dbReference>
<dbReference type="PhylomeDB" id="Q6N4J5"/>
<evidence type="ECO:0000256" key="1">
    <source>
        <dbReference type="ARBA" id="ARBA00022801"/>
    </source>
</evidence>
<dbReference type="PANTHER" id="PTHR12631:SF10">
    <property type="entry name" value="BETA-XYLOSIDASE-LIKE PROTEIN-RELATED"/>
    <property type="match status" value="1"/>
</dbReference>
<name>Q6N4J5_RHOPA</name>
<dbReference type="InterPro" id="IPR017853">
    <property type="entry name" value="GH"/>
</dbReference>
<dbReference type="GO" id="GO:0000272">
    <property type="term" value="P:polysaccharide catabolic process"/>
    <property type="evidence" value="ECO:0007669"/>
    <property type="project" value="UniProtKB-KW"/>
</dbReference>
<gene>
    <name evidence="5" type="ordered locus">RPA3342</name>
</gene>
<dbReference type="GO" id="GO:0004553">
    <property type="term" value="F:hydrolase activity, hydrolyzing O-glycosyl compounds"/>
    <property type="evidence" value="ECO:0007669"/>
    <property type="project" value="InterPro"/>
</dbReference>
<keyword evidence="1 5" id="KW-0378">Hydrolase</keyword>
<evidence type="ECO:0000313" key="5">
    <source>
        <dbReference type="EMBL" id="CAE28783.1"/>
    </source>
</evidence>
<dbReference type="Gene3D" id="3.20.20.80">
    <property type="entry name" value="Glycosidases"/>
    <property type="match status" value="1"/>
</dbReference>
<organism evidence="5">
    <name type="scientific">Rhodopseudomonas palustris (strain ATCC BAA-98 / CGA009)</name>
    <dbReference type="NCBI Taxonomy" id="258594"/>
    <lineage>
        <taxon>Bacteria</taxon>
        <taxon>Pseudomonadati</taxon>
        <taxon>Pseudomonadota</taxon>
        <taxon>Alphaproteobacteria</taxon>
        <taxon>Hyphomicrobiales</taxon>
        <taxon>Nitrobacteraceae</taxon>
        <taxon>Rhodopseudomonas</taxon>
    </lineage>
</organism>
<dbReference type="CAZy" id="GH39">
    <property type="family name" value="Glycoside Hydrolase Family 39"/>
</dbReference>
<accession>Q6N4J5</accession>
<proteinExistence type="predicted"/>
<evidence type="ECO:0000259" key="4">
    <source>
        <dbReference type="Pfam" id="PF00331"/>
    </source>
</evidence>
<dbReference type="InterPro" id="IPR001000">
    <property type="entry name" value="GH10_dom"/>
</dbReference>
<dbReference type="InterPro" id="IPR051923">
    <property type="entry name" value="Glycosyl_Hydrolase_39"/>
</dbReference>